<proteinExistence type="predicted"/>
<dbReference type="Gene3D" id="1.20.810.10">
    <property type="entry name" value="Cytochrome Bc1 Complex, Chain C"/>
    <property type="match status" value="1"/>
</dbReference>
<dbReference type="Proteomes" id="UP000807825">
    <property type="component" value="Unassembled WGS sequence"/>
</dbReference>
<name>A0A9D6V0R2_9BACT</name>
<keyword evidence="7 10" id="KW-1133">Transmembrane helix</keyword>
<dbReference type="Pfam" id="PF00032">
    <property type="entry name" value="Cytochrom_B_C"/>
    <property type="match status" value="1"/>
</dbReference>
<gene>
    <name evidence="12" type="ORF">HY912_10620</name>
</gene>
<feature type="non-terminal residue" evidence="12">
    <location>
        <position position="1"/>
    </location>
</feature>
<accession>A0A9D6V0R2</accession>
<keyword evidence="4 10" id="KW-0812">Transmembrane</keyword>
<feature type="domain" description="Cytochrome b/b6 C-terminal region profile" evidence="11">
    <location>
        <begin position="1"/>
        <end position="76"/>
    </location>
</feature>
<evidence type="ECO:0000256" key="3">
    <source>
        <dbReference type="ARBA" id="ARBA00022617"/>
    </source>
</evidence>
<evidence type="ECO:0000256" key="9">
    <source>
        <dbReference type="ARBA" id="ARBA00023136"/>
    </source>
</evidence>
<dbReference type="InterPro" id="IPR036150">
    <property type="entry name" value="Cyt_b/b6_C_sf"/>
</dbReference>
<protein>
    <recommendedName>
        <fullName evidence="11">Cytochrome b/b6 C-terminal region profile domain-containing protein</fullName>
    </recommendedName>
</protein>
<dbReference type="AlphaFoldDB" id="A0A9D6V0R2"/>
<dbReference type="EMBL" id="JACRDE010000285">
    <property type="protein sequence ID" value="MBI5249935.1"/>
    <property type="molecule type" value="Genomic_DNA"/>
</dbReference>
<dbReference type="InterPro" id="IPR027387">
    <property type="entry name" value="Cytb/b6-like_sf"/>
</dbReference>
<feature type="transmembrane region" description="Helical" evidence="10">
    <location>
        <begin position="54"/>
        <end position="75"/>
    </location>
</feature>
<evidence type="ECO:0000313" key="13">
    <source>
        <dbReference type="Proteomes" id="UP000807825"/>
    </source>
</evidence>
<feature type="transmembrane region" description="Helical" evidence="10">
    <location>
        <begin position="27"/>
        <end position="47"/>
    </location>
</feature>
<evidence type="ECO:0000256" key="2">
    <source>
        <dbReference type="ARBA" id="ARBA00022448"/>
    </source>
</evidence>
<keyword evidence="5" id="KW-0479">Metal-binding</keyword>
<dbReference type="PROSITE" id="PS51003">
    <property type="entry name" value="CYTB_CTER"/>
    <property type="match status" value="1"/>
</dbReference>
<evidence type="ECO:0000259" key="11">
    <source>
        <dbReference type="PROSITE" id="PS51003"/>
    </source>
</evidence>
<evidence type="ECO:0000256" key="1">
    <source>
        <dbReference type="ARBA" id="ARBA00004141"/>
    </source>
</evidence>
<reference evidence="12" key="1">
    <citation type="submission" date="2020-07" db="EMBL/GenBank/DDBJ databases">
        <title>Huge and variable diversity of episymbiotic CPR bacteria and DPANN archaea in groundwater ecosystems.</title>
        <authorList>
            <person name="He C.Y."/>
            <person name="Keren R."/>
            <person name="Whittaker M."/>
            <person name="Farag I.F."/>
            <person name="Doudna J."/>
            <person name="Cate J.H.D."/>
            <person name="Banfield J.F."/>
        </authorList>
    </citation>
    <scope>NUCLEOTIDE SEQUENCE</scope>
    <source>
        <strain evidence="12">NC_groundwater_1664_Pr3_B-0.1um_52_9</strain>
    </source>
</reference>
<evidence type="ECO:0000256" key="8">
    <source>
        <dbReference type="ARBA" id="ARBA00023004"/>
    </source>
</evidence>
<evidence type="ECO:0000256" key="5">
    <source>
        <dbReference type="ARBA" id="ARBA00022723"/>
    </source>
</evidence>
<sequence length="76" mass="8445">AGIPAADVKAPWIFVGIQQTLRYLPPFWAGVILPFAAIIVIAFIPYLQNNRRKTASLVFFSIVIASVILTLWGYLL</sequence>
<dbReference type="GO" id="GO:0009055">
    <property type="term" value="F:electron transfer activity"/>
    <property type="evidence" value="ECO:0007669"/>
    <property type="project" value="InterPro"/>
</dbReference>
<keyword evidence="2" id="KW-0813">Transport</keyword>
<comment type="caution">
    <text evidence="12">The sequence shown here is derived from an EMBL/GenBank/DDBJ whole genome shotgun (WGS) entry which is preliminary data.</text>
</comment>
<evidence type="ECO:0000313" key="12">
    <source>
        <dbReference type="EMBL" id="MBI5249935.1"/>
    </source>
</evidence>
<dbReference type="GO" id="GO:0046872">
    <property type="term" value="F:metal ion binding"/>
    <property type="evidence" value="ECO:0007669"/>
    <property type="project" value="UniProtKB-KW"/>
</dbReference>
<dbReference type="GO" id="GO:0016491">
    <property type="term" value="F:oxidoreductase activity"/>
    <property type="evidence" value="ECO:0007669"/>
    <property type="project" value="InterPro"/>
</dbReference>
<dbReference type="SUPFAM" id="SSF81648">
    <property type="entry name" value="a domain/subunit of cytochrome bc1 complex (Ubiquinol-cytochrome c reductase)"/>
    <property type="match status" value="1"/>
</dbReference>
<keyword evidence="6" id="KW-0249">Electron transport</keyword>
<organism evidence="12 13">
    <name type="scientific">Desulfomonile tiedjei</name>
    <dbReference type="NCBI Taxonomy" id="2358"/>
    <lineage>
        <taxon>Bacteria</taxon>
        <taxon>Pseudomonadati</taxon>
        <taxon>Thermodesulfobacteriota</taxon>
        <taxon>Desulfomonilia</taxon>
        <taxon>Desulfomonilales</taxon>
        <taxon>Desulfomonilaceae</taxon>
        <taxon>Desulfomonile</taxon>
    </lineage>
</organism>
<evidence type="ECO:0000256" key="4">
    <source>
        <dbReference type="ARBA" id="ARBA00022692"/>
    </source>
</evidence>
<keyword evidence="9 10" id="KW-0472">Membrane</keyword>
<dbReference type="InterPro" id="IPR005798">
    <property type="entry name" value="Cyt_b/b6_C"/>
</dbReference>
<evidence type="ECO:0000256" key="10">
    <source>
        <dbReference type="SAM" id="Phobius"/>
    </source>
</evidence>
<dbReference type="GO" id="GO:0016020">
    <property type="term" value="C:membrane"/>
    <property type="evidence" value="ECO:0007669"/>
    <property type="project" value="UniProtKB-SubCell"/>
</dbReference>
<keyword evidence="3" id="KW-0349">Heme</keyword>
<comment type="subcellular location">
    <subcellularLocation>
        <location evidence="1">Membrane</location>
        <topology evidence="1">Multi-pass membrane protein</topology>
    </subcellularLocation>
</comment>
<evidence type="ECO:0000256" key="7">
    <source>
        <dbReference type="ARBA" id="ARBA00022989"/>
    </source>
</evidence>
<keyword evidence="8" id="KW-0408">Iron</keyword>
<evidence type="ECO:0000256" key="6">
    <source>
        <dbReference type="ARBA" id="ARBA00022982"/>
    </source>
</evidence>